<organism evidence="1 2">
    <name type="scientific">Nocardioides terrae</name>
    <dbReference type="NCBI Taxonomy" id="574651"/>
    <lineage>
        <taxon>Bacteria</taxon>
        <taxon>Bacillati</taxon>
        <taxon>Actinomycetota</taxon>
        <taxon>Actinomycetes</taxon>
        <taxon>Propionibacteriales</taxon>
        <taxon>Nocardioidaceae</taxon>
        <taxon>Nocardioides</taxon>
    </lineage>
</organism>
<dbReference type="Pfam" id="PF13489">
    <property type="entry name" value="Methyltransf_23"/>
    <property type="match status" value="1"/>
</dbReference>
<protein>
    <submittedName>
        <fullName evidence="1">Methyltransferase domain-containing protein</fullName>
    </submittedName>
</protein>
<evidence type="ECO:0000313" key="1">
    <source>
        <dbReference type="EMBL" id="SFB92371.1"/>
    </source>
</evidence>
<sequence>MSLRPPHAHLRLEGWDRPADPEDHALLALCVGPTLDVGCGPGRLTEALAERGHVVLGIDVIRGAVGRTRGRGGAALRRDVFEPIPGEGRWETALLADGNIGIGGDPAALLTRLREVLDPRGRIVAEVAPPGTTHHDGSATLHWQAQQHVIRWSVVGIDAVEALAGRIGLAIVDRIHVGARWAVVLEGAVT</sequence>
<keyword evidence="1" id="KW-0489">Methyltransferase</keyword>
<keyword evidence="1" id="KW-0808">Transferase</keyword>
<reference evidence="1 2" key="1">
    <citation type="submission" date="2016-10" db="EMBL/GenBank/DDBJ databases">
        <authorList>
            <person name="de Groot N.N."/>
        </authorList>
    </citation>
    <scope>NUCLEOTIDE SEQUENCE [LARGE SCALE GENOMIC DNA]</scope>
    <source>
        <strain evidence="1 2">CGMCC 1.7056</strain>
    </source>
</reference>
<dbReference type="InterPro" id="IPR029063">
    <property type="entry name" value="SAM-dependent_MTases_sf"/>
</dbReference>
<dbReference type="CDD" id="cd02440">
    <property type="entry name" value="AdoMet_MTases"/>
    <property type="match status" value="1"/>
</dbReference>
<dbReference type="AlphaFoldDB" id="A0A1I1EZD5"/>
<dbReference type="GO" id="GO:0008168">
    <property type="term" value="F:methyltransferase activity"/>
    <property type="evidence" value="ECO:0007669"/>
    <property type="project" value="UniProtKB-KW"/>
</dbReference>
<dbReference type="EMBL" id="FOLB01000002">
    <property type="protein sequence ID" value="SFB92371.1"/>
    <property type="molecule type" value="Genomic_DNA"/>
</dbReference>
<name>A0A1I1EZD5_9ACTN</name>
<dbReference type="STRING" id="574651.SAMN04487968_102313"/>
<accession>A0A1I1EZD5</accession>
<dbReference type="SUPFAM" id="SSF53335">
    <property type="entry name" value="S-adenosyl-L-methionine-dependent methyltransferases"/>
    <property type="match status" value="1"/>
</dbReference>
<dbReference type="Proteomes" id="UP000198832">
    <property type="component" value="Unassembled WGS sequence"/>
</dbReference>
<dbReference type="GO" id="GO:0032259">
    <property type="term" value="P:methylation"/>
    <property type="evidence" value="ECO:0007669"/>
    <property type="project" value="UniProtKB-KW"/>
</dbReference>
<keyword evidence="2" id="KW-1185">Reference proteome</keyword>
<evidence type="ECO:0000313" key="2">
    <source>
        <dbReference type="Proteomes" id="UP000198832"/>
    </source>
</evidence>
<dbReference type="RefSeq" id="WP_091120620.1">
    <property type="nucleotide sequence ID" value="NZ_FOLB01000002.1"/>
</dbReference>
<gene>
    <name evidence="1" type="ORF">SAMN04487968_102313</name>
</gene>
<proteinExistence type="predicted"/>
<dbReference type="OrthoDB" id="4484556at2"/>
<dbReference type="Gene3D" id="3.40.50.150">
    <property type="entry name" value="Vaccinia Virus protein VP39"/>
    <property type="match status" value="1"/>
</dbReference>